<evidence type="ECO:0000256" key="1">
    <source>
        <dbReference type="ARBA" id="ARBA00009013"/>
    </source>
</evidence>
<dbReference type="SUPFAM" id="SSF52091">
    <property type="entry name" value="SpoIIaa-like"/>
    <property type="match status" value="1"/>
</dbReference>
<name>A0A4Q7N794_9ACTN</name>
<proteinExistence type="inferred from homology"/>
<evidence type="ECO:0000313" key="5">
    <source>
        <dbReference type="Proteomes" id="UP000293638"/>
    </source>
</evidence>
<dbReference type="Gene3D" id="3.30.750.24">
    <property type="entry name" value="STAS domain"/>
    <property type="match status" value="1"/>
</dbReference>
<dbReference type="InterPro" id="IPR003658">
    <property type="entry name" value="Anti-sigma_ant"/>
</dbReference>
<dbReference type="EMBL" id="SGXD01000008">
    <property type="protein sequence ID" value="RZS77906.1"/>
    <property type="molecule type" value="Genomic_DNA"/>
</dbReference>
<organism evidence="4 5">
    <name type="scientific">Motilibacter rhizosphaerae</name>
    <dbReference type="NCBI Taxonomy" id="598652"/>
    <lineage>
        <taxon>Bacteria</taxon>
        <taxon>Bacillati</taxon>
        <taxon>Actinomycetota</taxon>
        <taxon>Actinomycetes</taxon>
        <taxon>Motilibacterales</taxon>
        <taxon>Motilibacteraceae</taxon>
        <taxon>Motilibacter</taxon>
    </lineage>
</organism>
<dbReference type="PROSITE" id="PS50801">
    <property type="entry name" value="STAS"/>
    <property type="match status" value="1"/>
</dbReference>
<dbReference type="InterPro" id="IPR036513">
    <property type="entry name" value="STAS_dom_sf"/>
</dbReference>
<evidence type="ECO:0000256" key="2">
    <source>
        <dbReference type="RuleBase" id="RU003749"/>
    </source>
</evidence>
<feature type="domain" description="STAS" evidence="3">
    <location>
        <begin position="24"/>
        <end position="122"/>
    </location>
</feature>
<comment type="similarity">
    <text evidence="1 2">Belongs to the anti-sigma-factor antagonist family.</text>
</comment>
<dbReference type="PANTHER" id="PTHR33495:SF2">
    <property type="entry name" value="ANTI-SIGMA FACTOR ANTAGONIST TM_1081-RELATED"/>
    <property type="match status" value="1"/>
</dbReference>
<comment type="caution">
    <text evidence="4">The sequence shown here is derived from an EMBL/GenBank/DDBJ whole genome shotgun (WGS) entry which is preliminary data.</text>
</comment>
<evidence type="ECO:0000313" key="4">
    <source>
        <dbReference type="EMBL" id="RZS77906.1"/>
    </source>
</evidence>
<dbReference type="AlphaFoldDB" id="A0A4Q7N794"/>
<protein>
    <recommendedName>
        <fullName evidence="2">Anti-sigma factor antagonist</fullName>
    </recommendedName>
</protein>
<dbReference type="PANTHER" id="PTHR33495">
    <property type="entry name" value="ANTI-SIGMA FACTOR ANTAGONIST TM_1081-RELATED-RELATED"/>
    <property type="match status" value="1"/>
</dbReference>
<dbReference type="CDD" id="cd07043">
    <property type="entry name" value="STAS_anti-anti-sigma_factors"/>
    <property type="match status" value="1"/>
</dbReference>
<dbReference type="Proteomes" id="UP000293638">
    <property type="component" value="Unassembled WGS sequence"/>
</dbReference>
<dbReference type="RefSeq" id="WP_231116589.1">
    <property type="nucleotide sequence ID" value="NZ_SGXD01000008.1"/>
</dbReference>
<dbReference type="GO" id="GO:0043856">
    <property type="term" value="F:anti-sigma factor antagonist activity"/>
    <property type="evidence" value="ECO:0007669"/>
    <property type="project" value="InterPro"/>
</dbReference>
<keyword evidence="5" id="KW-1185">Reference proteome</keyword>
<gene>
    <name evidence="4" type="ORF">EV189_3944</name>
</gene>
<dbReference type="NCBIfam" id="TIGR00377">
    <property type="entry name" value="ant_ant_sig"/>
    <property type="match status" value="1"/>
</dbReference>
<evidence type="ECO:0000259" key="3">
    <source>
        <dbReference type="PROSITE" id="PS50801"/>
    </source>
</evidence>
<reference evidence="4 5" key="1">
    <citation type="submission" date="2019-02" db="EMBL/GenBank/DDBJ databases">
        <title>Genomic Encyclopedia of Type Strains, Phase IV (KMG-IV): sequencing the most valuable type-strain genomes for metagenomic binning, comparative biology and taxonomic classification.</title>
        <authorList>
            <person name="Goeker M."/>
        </authorList>
    </citation>
    <scope>NUCLEOTIDE SEQUENCE [LARGE SCALE GENOMIC DNA]</scope>
    <source>
        <strain evidence="4 5">DSM 45622</strain>
    </source>
</reference>
<sequence>METSGRSDSEGALSMMATPRGAWLVLTVAGEIDAATAPALRQRLIDLPAEGHTDVLLDLTGVTFLDSTALGVLVGTYKRLAALHGTLAIVPGTTMTKRLLKLTALERVFPLYASVDDAVAQAPS</sequence>
<dbReference type="Pfam" id="PF01740">
    <property type="entry name" value="STAS"/>
    <property type="match status" value="1"/>
</dbReference>
<dbReference type="InterPro" id="IPR002645">
    <property type="entry name" value="STAS_dom"/>
</dbReference>
<accession>A0A4Q7N794</accession>